<dbReference type="Pfam" id="PF00990">
    <property type="entry name" value="GGDEF"/>
    <property type="match status" value="1"/>
</dbReference>
<dbReference type="EMBL" id="CP002105">
    <property type="protein sequence ID" value="ADL13493.1"/>
    <property type="molecule type" value="Genomic_DNA"/>
</dbReference>
<dbReference type="InterPro" id="IPR000160">
    <property type="entry name" value="GGDEF_dom"/>
</dbReference>
<dbReference type="FunFam" id="3.30.70.270:FF:000001">
    <property type="entry name" value="Diguanylate cyclase domain protein"/>
    <property type="match status" value="1"/>
</dbReference>
<keyword evidence="5" id="KW-1185">Reference proteome</keyword>
<dbReference type="CDD" id="cd01949">
    <property type="entry name" value="GGDEF"/>
    <property type="match status" value="1"/>
</dbReference>
<feature type="domain" description="PAC" evidence="2">
    <location>
        <begin position="329"/>
        <end position="382"/>
    </location>
</feature>
<dbReference type="InterPro" id="IPR001610">
    <property type="entry name" value="PAC"/>
</dbReference>
<proteinExistence type="predicted"/>
<evidence type="ECO:0000313" key="5">
    <source>
        <dbReference type="Proteomes" id="UP000001661"/>
    </source>
</evidence>
<feature type="domain" description="PAS" evidence="1">
    <location>
        <begin position="258"/>
        <end position="312"/>
    </location>
</feature>
<dbReference type="InterPro" id="IPR000014">
    <property type="entry name" value="PAS"/>
</dbReference>
<dbReference type="SUPFAM" id="SSF55785">
    <property type="entry name" value="PYP-like sensor domain (PAS domain)"/>
    <property type="match status" value="3"/>
</dbReference>
<dbReference type="InterPro" id="IPR052155">
    <property type="entry name" value="Biofilm_reg_signaling"/>
</dbReference>
<protein>
    <submittedName>
        <fullName evidence="4">Diguanylate cyclase with PAS/PAC sensor</fullName>
    </submittedName>
</protein>
<evidence type="ECO:0000259" key="1">
    <source>
        <dbReference type="PROSITE" id="PS50112"/>
    </source>
</evidence>
<dbReference type="PROSITE" id="PS50112">
    <property type="entry name" value="PAS"/>
    <property type="match status" value="1"/>
</dbReference>
<gene>
    <name evidence="4" type="ordered locus">Acear_1996</name>
</gene>
<dbReference type="Pfam" id="PF08448">
    <property type="entry name" value="PAS_4"/>
    <property type="match status" value="1"/>
</dbReference>
<evidence type="ECO:0000259" key="2">
    <source>
        <dbReference type="PROSITE" id="PS50113"/>
    </source>
</evidence>
<dbReference type="Gene3D" id="3.30.70.270">
    <property type="match status" value="1"/>
</dbReference>
<dbReference type="HOGENOM" id="CLU_037495_0_0_9"/>
<dbReference type="PROSITE" id="PS50887">
    <property type="entry name" value="GGDEF"/>
    <property type="match status" value="1"/>
</dbReference>
<dbReference type="InterPro" id="IPR029787">
    <property type="entry name" value="Nucleotide_cyclase"/>
</dbReference>
<sequence length="541" mass="62988">MEEEKSRGYFKSIISAVPDLIILFDEEGNYLDVWTSKAEDLVASKEKLIGKNIDEVLPNEVANSFKKYCSLAIDNDELKTYEYELEFEEGKRYFETHLVSVDAKDANNNEVLAVIRNITERKIVELELERASNKLELTVKGAKLGLWDWNIKTNRIETSKQCSNLLGYEPPNSFTHWKELIHEADKAKISQLIDKLLNGDTSYGKIEYRIKTEDNNYKWLQVIGKVVKWDNKGNPVRVLGILKDIDKRKQVEEELKRQRAYFQQLFNKSPNAIVLLDNEDRVIKVNKSFEQLFEYKQTNIKGEKINNLIIPEKNLGESIEKSLKVKEGEQVSDEVVRETKNSKKIYVEINAFPIKLNQGQIGVYGIYRNISKRKKEEARIKYLSFHDEMTGLYNRRYFENEIERLNNSRKLPISIIIGDMDGLKYINDNYGHKMGDEFIKKTAEAFKAATRQEDIVARIGGDEFAIILPEADSNTAQKICERIQAKTKWHNKKIDLPEPLRISLGYAVKIDRNQNLDEIFNKADQKMYQNKESRKYSPRDN</sequence>
<dbReference type="InterPro" id="IPR013656">
    <property type="entry name" value="PAS_4"/>
</dbReference>
<dbReference type="Gene3D" id="3.30.450.20">
    <property type="entry name" value="PAS domain"/>
    <property type="match status" value="3"/>
</dbReference>
<dbReference type="STRING" id="574087.Acear_1996"/>
<dbReference type="SMART" id="SM00091">
    <property type="entry name" value="PAS"/>
    <property type="match status" value="3"/>
</dbReference>
<dbReference type="KEGG" id="aar:Acear_1996"/>
<dbReference type="PANTHER" id="PTHR44757:SF2">
    <property type="entry name" value="BIOFILM ARCHITECTURE MAINTENANCE PROTEIN MBAA"/>
    <property type="match status" value="1"/>
</dbReference>
<accession>D9QSN0</accession>
<dbReference type="Proteomes" id="UP000001661">
    <property type="component" value="Chromosome"/>
</dbReference>
<evidence type="ECO:0000313" key="4">
    <source>
        <dbReference type="EMBL" id="ADL13493.1"/>
    </source>
</evidence>
<dbReference type="PROSITE" id="PS50113">
    <property type="entry name" value="PAC"/>
    <property type="match status" value="2"/>
</dbReference>
<dbReference type="Pfam" id="PF08447">
    <property type="entry name" value="PAS_3"/>
    <property type="match status" value="1"/>
</dbReference>
<evidence type="ECO:0000259" key="3">
    <source>
        <dbReference type="PROSITE" id="PS50887"/>
    </source>
</evidence>
<dbReference type="AlphaFoldDB" id="D9QSN0"/>
<organism evidence="4 5">
    <name type="scientific">Acetohalobium arabaticum (strain ATCC 49924 / DSM 5501 / Z-7288)</name>
    <dbReference type="NCBI Taxonomy" id="574087"/>
    <lineage>
        <taxon>Bacteria</taxon>
        <taxon>Bacillati</taxon>
        <taxon>Bacillota</taxon>
        <taxon>Clostridia</taxon>
        <taxon>Halanaerobiales</taxon>
        <taxon>Halobacteroidaceae</taxon>
        <taxon>Acetohalobium</taxon>
    </lineage>
</organism>
<dbReference type="Pfam" id="PF13426">
    <property type="entry name" value="PAS_9"/>
    <property type="match status" value="1"/>
</dbReference>
<reference evidence="4 5" key="1">
    <citation type="journal article" date="2010" name="Stand. Genomic Sci.">
        <title>Complete genome sequence of Acetohalobium arabaticum type strain (Z-7288).</title>
        <authorList>
            <person name="Sikorski J."/>
            <person name="Lapidus A."/>
            <person name="Chertkov O."/>
            <person name="Lucas S."/>
            <person name="Copeland A."/>
            <person name="Glavina Del Rio T."/>
            <person name="Nolan M."/>
            <person name="Tice H."/>
            <person name="Cheng J.F."/>
            <person name="Han C."/>
            <person name="Brambilla E."/>
            <person name="Pitluck S."/>
            <person name="Liolios K."/>
            <person name="Ivanova N."/>
            <person name="Mavromatis K."/>
            <person name="Mikhailova N."/>
            <person name="Pati A."/>
            <person name="Bruce D."/>
            <person name="Detter C."/>
            <person name="Tapia R."/>
            <person name="Goodwin L."/>
            <person name="Chen A."/>
            <person name="Palaniappan K."/>
            <person name="Land M."/>
            <person name="Hauser L."/>
            <person name="Chang Y.J."/>
            <person name="Jeffries C.D."/>
            <person name="Rohde M."/>
            <person name="Goker M."/>
            <person name="Spring S."/>
            <person name="Woyke T."/>
            <person name="Bristow J."/>
            <person name="Eisen J.A."/>
            <person name="Markowitz V."/>
            <person name="Hugenholtz P."/>
            <person name="Kyrpides N.C."/>
            <person name="Klenk H.P."/>
        </authorList>
    </citation>
    <scope>NUCLEOTIDE SEQUENCE [LARGE SCALE GENOMIC DNA]</scope>
    <source>
        <strain evidence="5">ATCC 49924 / DSM 5501 / Z-7288</strain>
    </source>
</reference>
<dbReference type="NCBIfam" id="TIGR00229">
    <property type="entry name" value="sensory_box"/>
    <property type="match status" value="3"/>
</dbReference>
<dbReference type="PANTHER" id="PTHR44757">
    <property type="entry name" value="DIGUANYLATE CYCLASE DGCP"/>
    <property type="match status" value="1"/>
</dbReference>
<name>D9QSN0_ACEAZ</name>
<dbReference type="RefSeq" id="WP_013278938.1">
    <property type="nucleotide sequence ID" value="NC_014378.1"/>
</dbReference>
<dbReference type="InterPro" id="IPR000700">
    <property type="entry name" value="PAS-assoc_C"/>
</dbReference>
<dbReference type="InterPro" id="IPR035965">
    <property type="entry name" value="PAS-like_dom_sf"/>
</dbReference>
<dbReference type="SUPFAM" id="SSF55073">
    <property type="entry name" value="Nucleotide cyclase"/>
    <property type="match status" value="1"/>
</dbReference>
<dbReference type="InterPro" id="IPR043128">
    <property type="entry name" value="Rev_trsase/Diguanyl_cyclase"/>
</dbReference>
<dbReference type="SMART" id="SM00086">
    <property type="entry name" value="PAC"/>
    <property type="match status" value="3"/>
</dbReference>
<dbReference type="InterPro" id="IPR013655">
    <property type="entry name" value="PAS_fold_3"/>
</dbReference>
<feature type="domain" description="PAC" evidence="2">
    <location>
        <begin position="204"/>
        <end position="257"/>
    </location>
</feature>
<dbReference type="eggNOG" id="COG2199">
    <property type="taxonomic scope" value="Bacteria"/>
</dbReference>
<dbReference type="CDD" id="cd00130">
    <property type="entry name" value="PAS"/>
    <property type="match status" value="1"/>
</dbReference>
<dbReference type="SMART" id="SM00267">
    <property type="entry name" value="GGDEF"/>
    <property type="match status" value="1"/>
</dbReference>
<dbReference type="NCBIfam" id="TIGR00254">
    <property type="entry name" value="GGDEF"/>
    <property type="match status" value="1"/>
</dbReference>
<feature type="domain" description="GGDEF" evidence="3">
    <location>
        <begin position="411"/>
        <end position="541"/>
    </location>
</feature>